<dbReference type="Gene3D" id="1.10.150.20">
    <property type="entry name" value="5' to 3' exonuclease, C-terminal subdomain"/>
    <property type="match status" value="2"/>
</dbReference>
<reference evidence="13 14" key="1">
    <citation type="submission" date="2019-09" db="EMBL/GenBank/DDBJ databases">
        <title>Phylogeny of genus Pseudoclavibacter and closely related genus.</title>
        <authorList>
            <person name="Li Y."/>
        </authorList>
    </citation>
    <scope>NUCLEOTIDE SEQUENCE [LARGE SCALE GENOMIC DNA]</scope>
    <source>
        <strain evidence="13 14">JCM 16921</strain>
    </source>
</reference>
<dbReference type="SMART" id="SM00292">
    <property type="entry name" value="BRCT"/>
    <property type="match status" value="1"/>
</dbReference>
<dbReference type="InterPro" id="IPR010994">
    <property type="entry name" value="RuvA_2-like"/>
</dbReference>
<dbReference type="SUPFAM" id="SSF56091">
    <property type="entry name" value="DNA ligase/mRNA capping enzyme, catalytic domain"/>
    <property type="match status" value="1"/>
</dbReference>
<evidence type="ECO:0000313" key="14">
    <source>
        <dbReference type="Proteomes" id="UP000481339"/>
    </source>
</evidence>
<name>A0A7C8BMQ4_9MICO</name>
<accession>A0A7C8BMQ4</accession>
<organism evidence="13 14">
    <name type="scientific">Pseudoclavibacter caeni</name>
    <dbReference type="NCBI Taxonomy" id="908846"/>
    <lineage>
        <taxon>Bacteria</taxon>
        <taxon>Bacillati</taxon>
        <taxon>Actinomycetota</taxon>
        <taxon>Actinomycetes</taxon>
        <taxon>Micrococcales</taxon>
        <taxon>Microbacteriaceae</taxon>
        <taxon>Pseudoclavibacter</taxon>
    </lineage>
</organism>
<dbReference type="GO" id="GO:0003911">
    <property type="term" value="F:DNA ligase (NAD+) activity"/>
    <property type="evidence" value="ECO:0007669"/>
    <property type="project" value="UniProtKB-UniRule"/>
</dbReference>
<keyword evidence="3 10" id="KW-0479">Metal-binding</keyword>
<dbReference type="EC" id="6.5.1.2" evidence="10 11"/>
<dbReference type="Pfam" id="PF03120">
    <property type="entry name" value="OB_DNA_ligase"/>
    <property type="match status" value="1"/>
</dbReference>
<dbReference type="InterPro" id="IPR004150">
    <property type="entry name" value="NAD_DNA_ligase_OB"/>
</dbReference>
<feature type="binding site" evidence="10">
    <location>
        <position position="102"/>
    </location>
    <ligand>
        <name>NAD(+)</name>
        <dbReference type="ChEBI" id="CHEBI:57540"/>
    </ligand>
</feature>
<dbReference type="Pfam" id="PF01653">
    <property type="entry name" value="DNA_ligase_aden"/>
    <property type="match status" value="2"/>
</dbReference>
<evidence type="ECO:0000256" key="2">
    <source>
        <dbReference type="ARBA" id="ARBA00022705"/>
    </source>
</evidence>
<gene>
    <name evidence="10 13" type="primary">ligA</name>
    <name evidence="13" type="ORF">F8O02_06820</name>
</gene>
<evidence type="ECO:0000256" key="7">
    <source>
        <dbReference type="ARBA" id="ARBA00023027"/>
    </source>
</evidence>
<dbReference type="SUPFAM" id="SSF50249">
    <property type="entry name" value="Nucleic acid-binding proteins"/>
    <property type="match status" value="1"/>
</dbReference>
<dbReference type="EMBL" id="WBKA01000005">
    <property type="protein sequence ID" value="KAB1631653.1"/>
    <property type="molecule type" value="Genomic_DNA"/>
</dbReference>
<dbReference type="GO" id="GO:0006281">
    <property type="term" value="P:DNA repair"/>
    <property type="evidence" value="ECO:0007669"/>
    <property type="project" value="UniProtKB-KW"/>
</dbReference>
<dbReference type="Pfam" id="PF12826">
    <property type="entry name" value="HHH_2"/>
    <property type="match status" value="1"/>
</dbReference>
<evidence type="ECO:0000256" key="6">
    <source>
        <dbReference type="ARBA" id="ARBA00022842"/>
    </source>
</evidence>
<dbReference type="NCBIfam" id="NF005932">
    <property type="entry name" value="PRK07956.1"/>
    <property type="match status" value="1"/>
</dbReference>
<comment type="function">
    <text evidence="10">DNA ligase that catalyzes the formation of phosphodiester linkages between 5'-phosphoryl and 3'-hydroxyl groups in double-stranded DNA using NAD as a coenzyme and as the energy source for the reaction. It is essential for DNA replication and repair of damaged DNA.</text>
</comment>
<evidence type="ECO:0000259" key="12">
    <source>
        <dbReference type="PROSITE" id="PS50172"/>
    </source>
</evidence>
<dbReference type="PROSITE" id="PS01055">
    <property type="entry name" value="DNA_LIGASE_N1"/>
    <property type="match status" value="1"/>
</dbReference>
<dbReference type="InterPro" id="IPR041663">
    <property type="entry name" value="DisA/LigA_HHH"/>
</dbReference>
<evidence type="ECO:0000256" key="11">
    <source>
        <dbReference type="RuleBase" id="RU000618"/>
    </source>
</evidence>
<proteinExistence type="inferred from homology"/>
<comment type="caution">
    <text evidence="13">The sequence shown here is derived from an EMBL/GenBank/DDBJ whole genome shotgun (WGS) entry which is preliminary data.</text>
</comment>
<keyword evidence="7 10" id="KW-0520">NAD</keyword>
<dbReference type="Gene3D" id="3.30.470.30">
    <property type="entry name" value="DNA ligase/mRNA capping enzyme"/>
    <property type="match status" value="1"/>
</dbReference>
<keyword evidence="8 10" id="KW-0234">DNA repair</keyword>
<feature type="binding site" evidence="10">
    <location>
        <position position="294"/>
    </location>
    <ligand>
        <name>NAD(+)</name>
        <dbReference type="ChEBI" id="CHEBI:57540"/>
    </ligand>
</feature>
<dbReference type="GO" id="GO:0006260">
    <property type="term" value="P:DNA replication"/>
    <property type="evidence" value="ECO:0007669"/>
    <property type="project" value="UniProtKB-KW"/>
</dbReference>
<dbReference type="PIRSF" id="PIRSF001604">
    <property type="entry name" value="LigA"/>
    <property type="match status" value="1"/>
</dbReference>
<comment type="cofactor">
    <cofactor evidence="10">
        <name>Mg(2+)</name>
        <dbReference type="ChEBI" id="CHEBI:18420"/>
    </cofactor>
    <cofactor evidence="10">
        <name>Mn(2+)</name>
        <dbReference type="ChEBI" id="CHEBI:29035"/>
    </cofactor>
</comment>
<dbReference type="OrthoDB" id="9759736at2"/>
<feature type="domain" description="BRCT" evidence="12">
    <location>
        <begin position="594"/>
        <end position="667"/>
    </location>
</feature>
<feature type="binding site" evidence="10">
    <location>
        <position position="318"/>
    </location>
    <ligand>
        <name>NAD(+)</name>
        <dbReference type="ChEBI" id="CHEBI:57540"/>
    </ligand>
</feature>
<dbReference type="Gene3D" id="1.10.287.610">
    <property type="entry name" value="Helix hairpin bin"/>
    <property type="match status" value="1"/>
</dbReference>
<feature type="binding site" evidence="10">
    <location>
        <position position="125"/>
    </location>
    <ligand>
        <name>NAD(+)</name>
        <dbReference type="ChEBI" id="CHEBI:57540"/>
    </ligand>
</feature>
<keyword evidence="6 10" id="KW-0460">Magnesium</keyword>
<dbReference type="GO" id="GO:0046872">
    <property type="term" value="F:metal ion binding"/>
    <property type="evidence" value="ECO:0007669"/>
    <property type="project" value="UniProtKB-KW"/>
</dbReference>
<dbReference type="Pfam" id="PF14520">
    <property type="entry name" value="HHH_5"/>
    <property type="match status" value="1"/>
</dbReference>
<evidence type="ECO:0000256" key="3">
    <source>
        <dbReference type="ARBA" id="ARBA00022723"/>
    </source>
</evidence>
<dbReference type="PROSITE" id="PS50172">
    <property type="entry name" value="BRCT"/>
    <property type="match status" value="1"/>
</dbReference>
<protein>
    <recommendedName>
        <fullName evidence="10 11">DNA ligase</fullName>
        <ecNumber evidence="10 11">6.5.1.2</ecNumber>
    </recommendedName>
    <alternativeName>
        <fullName evidence="10">Polydeoxyribonucleotide synthase [NAD(+)]</fullName>
    </alternativeName>
</protein>
<dbReference type="SUPFAM" id="SSF47781">
    <property type="entry name" value="RuvA domain 2-like"/>
    <property type="match status" value="1"/>
</dbReference>
<feature type="binding site" evidence="10">
    <location>
        <begin position="75"/>
        <end position="76"/>
    </location>
    <ligand>
        <name>NAD(+)</name>
        <dbReference type="ChEBI" id="CHEBI:57540"/>
    </ligand>
</feature>
<dbReference type="HAMAP" id="MF_01588">
    <property type="entry name" value="DNA_ligase_A"/>
    <property type="match status" value="1"/>
</dbReference>
<keyword evidence="4 10" id="KW-0227">DNA damage</keyword>
<keyword evidence="10" id="KW-0464">Manganese</keyword>
<evidence type="ECO:0000256" key="9">
    <source>
        <dbReference type="ARBA" id="ARBA00034005"/>
    </source>
</evidence>
<dbReference type="InterPro" id="IPR013840">
    <property type="entry name" value="DNAligase_N"/>
</dbReference>
<dbReference type="SMART" id="SM00532">
    <property type="entry name" value="LIGANc"/>
    <property type="match status" value="1"/>
</dbReference>
<feature type="binding site" evidence="10">
    <location>
        <begin position="27"/>
        <end position="31"/>
    </location>
    <ligand>
        <name>NAD(+)</name>
        <dbReference type="ChEBI" id="CHEBI:57540"/>
    </ligand>
</feature>
<dbReference type="InterPro" id="IPR012340">
    <property type="entry name" value="NA-bd_OB-fold"/>
</dbReference>
<dbReference type="InterPro" id="IPR001357">
    <property type="entry name" value="BRCT_dom"/>
</dbReference>
<feature type="active site" description="N6-AMP-lysine intermediate" evidence="10">
    <location>
        <position position="104"/>
    </location>
</feature>
<comment type="catalytic activity">
    <reaction evidence="9 10 11">
        <text>NAD(+) + (deoxyribonucleotide)n-3'-hydroxyl + 5'-phospho-(deoxyribonucleotide)m = (deoxyribonucleotide)n+m + AMP + beta-nicotinamide D-nucleotide.</text>
        <dbReference type="EC" id="6.5.1.2"/>
    </reaction>
</comment>
<dbReference type="Gene3D" id="2.40.50.140">
    <property type="entry name" value="Nucleic acid-binding proteins"/>
    <property type="match status" value="1"/>
</dbReference>
<comment type="caution">
    <text evidence="10">Lacks conserved residue(s) required for the propagation of feature annotation.</text>
</comment>
<dbReference type="PROSITE" id="PS01056">
    <property type="entry name" value="DNA_LIGASE_N2"/>
    <property type="match status" value="1"/>
</dbReference>
<sequence>MTYRDDVALAERANQAYYDGAEPVMTDAAYDALLDRIRAFEREHPEQRIAHHLFDRVAGGDSEGGDVRHAWPMLSLDKVRDLAEVRAFAGRILAEGSPLELEPKLDGLAIAADYRDGALVQVSTRGDGTTGEDVTRRARALRITGLPDRIPDHRPIEMRGELLMSHDDFARSNAARQAAGHPPFANPRNATAGSLRAESLDYPVHATFILYDRDDVVTEATGVTGAPMPAAAAGIDPAAWGFLPAASLLAAPDEAGRDLSQITDPDVLIAGIEAFGRRRAAGEFPYPTDGVVIKAVDRALRARLGHTARAPRWAMAYKYEAQKATTVLRDIEMAVGRTGNISFTGVFDPVTVDGSTITRATLHNYAFIHDRDIRIGDTVEVFKANDVIPRIDHAFPELRDGTEQPYDPPRVSPLSGTPLDTSEVIWRSTDPNDSLGSWISYAVARDCFDIEGIGGEIAAALVEQGLVGDIADLFTLSVKQLATLPLGENRQLGEKNARKIAAQIDRARHQPLGRVIAALGIRRTGRTMARRLAAHFHTMAALRAADEETLAEVDGVGPERARLVHQGLDARAEVIDKLAAAAVDMGEEPAEATAEPGPLDGMTVVVTGAMTGPLASRTRNEMNELIEAAGGRSAGSVSKRTSLLVCGEEGSSKWRKAKELGVRIVTPGEFAKMLGLV</sequence>
<keyword evidence="2 10" id="KW-0235">DNA replication</keyword>
<dbReference type="InterPro" id="IPR013839">
    <property type="entry name" value="DNAligase_adenylation"/>
</dbReference>
<keyword evidence="14" id="KW-1185">Reference proteome</keyword>
<dbReference type="CDD" id="cd17748">
    <property type="entry name" value="BRCT_DNA_ligase_like"/>
    <property type="match status" value="1"/>
</dbReference>
<evidence type="ECO:0000256" key="4">
    <source>
        <dbReference type="ARBA" id="ARBA00022763"/>
    </source>
</evidence>
<dbReference type="Pfam" id="PF00533">
    <property type="entry name" value="BRCT"/>
    <property type="match status" value="1"/>
</dbReference>
<comment type="similarity">
    <text evidence="10">Belongs to the NAD-dependent DNA ligase family. LigA subfamily.</text>
</comment>
<dbReference type="AlphaFoldDB" id="A0A7C8BMQ4"/>
<dbReference type="NCBIfam" id="TIGR00575">
    <property type="entry name" value="dnlj"/>
    <property type="match status" value="1"/>
</dbReference>
<dbReference type="InterPro" id="IPR036420">
    <property type="entry name" value="BRCT_dom_sf"/>
</dbReference>
<keyword evidence="1 10" id="KW-0436">Ligase</keyword>
<dbReference type="InterPro" id="IPR033136">
    <property type="entry name" value="DNA_ligase_CS"/>
</dbReference>
<dbReference type="Gene3D" id="3.40.50.10190">
    <property type="entry name" value="BRCT domain"/>
    <property type="match status" value="1"/>
</dbReference>
<dbReference type="InterPro" id="IPR001679">
    <property type="entry name" value="DNA_ligase"/>
</dbReference>
<evidence type="ECO:0000313" key="13">
    <source>
        <dbReference type="EMBL" id="KAB1631653.1"/>
    </source>
</evidence>
<dbReference type="InterPro" id="IPR018239">
    <property type="entry name" value="DNA_ligase_AS"/>
</dbReference>
<dbReference type="Proteomes" id="UP000481339">
    <property type="component" value="Unassembled WGS sequence"/>
</dbReference>
<evidence type="ECO:0000256" key="5">
    <source>
        <dbReference type="ARBA" id="ARBA00022833"/>
    </source>
</evidence>
<dbReference type="RefSeq" id="WP_158036507.1">
    <property type="nucleotide sequence ID" value="NZ_BAAAZV010000011.1"/>
</dbReference>
<evidence type="ECO:0000256" key="10">
    <source>
        <dbReference type="HAMAP-Rule" id="MF_01588"/>
    </source>
</evidence>
<feature type="binding site" evidence="10">
    <location>
        <position position="161"/>
    </location>
    <ligand>
        <name>NAD(+)</name>
        <dbReference type="ChEBI" id="CHEBI:57540"/>
    </ligand>
</feature>
<evidence type="ECO:0000256" key="1">
    <source>
        <dbReference type="ARBA" id="ARBA00022598"/>
    </source>
</evidence>
<dbReference type="SUPFAM" id="SSF52113">
    <property type="entry name" value="BRCT domain"/>
    <property type="match status" value="1"/>
</dbReference>
<evidence type="ECO:0000256" key="8">
    <source>
        <dbReference type="ARBA" id="ARBA00023204"/>
    </source>
</evidence>
<keyword evidence="5 10" id="KW-0862">Zinc</keyword>